<proteinExistence type="predicted"/>
<feature type="transmembrane region" description="Helical" evidence="1">
    <location>
        <begin position="56"/>
        <end position="73"/>
    </location>
</feature>
<keyword evidence="3" id="KW-1185">Reference proteome</keyword>
<name>A0ABS8G5V6_9ALTE</name>
<gene>
    <name evidence="2" type="ORF">LJ739_06490</name>
</gene>
<protein>
    <submittedName>
        <fullName evidence="2">DUF4345 domain-containing protein</fullName>
    </submittedName>
</protein>
<reference evidence="2 3" key="1">
    <citation type="submission" date="2021-10" db="EMBL/GenBank/DDBJ databases">
        <title>Draft genome of Aestuariibacter halophilus JC2043.</title>
        <authorList>
            <person name="Emsley S.A."/>
            <person name="Pfannmuller K.M."/>
            <person name="Ushijima B."/>
            <person name="Saw J.H."/>
            <person name="Videau P."/>
        </authorList>
    </citation>
    <scope>NUCLEOTIDE SEQUENCE [LARGE SCALE GENOMIC DNA]</scope>
    <source>
        <strain evidence="2 3">JC2043</strain>
    </source>
</reference>
<feature type="transmembrane region" description="Helical" evidence="1">
    <location>
        <begin position="21"/>
        <end position="44"/>
    </location>
</feature>
<accession>A0ABS8G5V6</accession>
<keyword evidence="1" id="KW-1133">Transmembrane helix</keyword>
<dbReference type="InterPro" id="IPR025597">
    <property type="entry name" value="DUF4345"/>
</dbReference>
<organism evidence="2 3">
    <name type="scientific">Fluctibacter halophilus</name>
    <dbReference type="NCBI Taxonomy" id="226011"/>
    <lineage>
        <taxon>Bacteria</taxon>
        <taxon>Pseudomonadati</taxon>
        <taxon>Pseudomonadota</taxon>
        <taxon>Gammaproteobacteria</taxon>
        <taxon>Alteromonadales</taxon>
        <taxon>Alteromonadaceae</taxon>
        <taxon>Fluctibacter</taxon>
    </lineage>
</organism>
<dbReference type="Pfam" id="PF14248">
    <property type="entry name" value="DUF4345"/>
    <property type="match status" value="1"/>
</dbReference>
<evidence type="ECO:0000313" key="2">
    <source>
        <dbReference type="EMBL" id="MCC2615883.1"/>
    </source>
</evidence>
<dbReference type="Proteomes" id="UP001520878">
    <property type="component" value="Unassembled WGS sequence"/>
</dbReference>
<comment type="caution">
    <text evidence="2">The sequence shown here is derived from an EMBL/GenBank/DDBJ whole genome shotgun (WGS) entry which is preliminary data.</text>
</comment>
<feature type="transmembrane region" description="Helical" evidence="1">
    <location>
        <begin position="111"/>
        <end position="133"/>
    </location>
</feature>
<feature type="transmembrane region" description="Helical" evidence="1">
    <location>
        <begin position="85"/>
        <end position="105"/>
    </location>
</feature>
<sequence>MFIYAKTMNWLRQPTSSLLRWYAVFIAAAGLFYGAIPQFTVQLFAATDVHPDSLHVFRAIMGLYLGIALFLLLCSRHHRHHRPGLLCVVLFMWGLAAGRLLSIMIDPTWPVFAPVAATIETLLGLYALLMALASDRNTD</sequence>
<dbReference type="EMBL" id="JAJEWP010000001">
    <property type="protein sequence ID" value="MCC2615883.1"/>
    <property type="molecule type" value="Genomic_DNA"/>
</dbReference>
<evidence type="ECO:0000313" key="3">
    <source>
        <dbReference type="Proteomes" id="UP001520878"/>
    </source>
</evidence>
<keyword evidence="1" id="KW-0472">Membrane</keyword>
<evidence type="ECO:0000256" key="1">
    <source>
        <dbReference type="SAM" id="Phobius"/>
    </source>
</evidence>
<keyword evidence="1" id="KW-0812">Transmembrane</keyword>